<reference evidence="1" key="1">
    <citation type="submission" date="2020-02" db="EMBL/GenBank/DDBJ databases">
        <authorList>
            <person name="Meier V. D."/>
        </authorList>
    </citation>
    <scope>NUCLEOTIDE SEQUENCE</scope>
    <source>
        <strain evidence="1">AVDCRST_MAG64</strain>
    </source>
</reference>
<dbReference type="SUPFAM" id="SSF52540">
    <property type="entry name" value="P-loop containing nucleoside triphosphate hydrolases"/>
    <property type="match status" value="1"/>
</dbReference>
<evidence type="ECO:0000313" key="1">
    <source>
        <dbReference type="EMBL" id="CAA9410256.1"/>
    </source>
</evidence>
<keyword evidence="1" id="KW-0808">Transferase</keyword>
<dbReference type="PANTHER" id="PTHR10285">
    <property type="entry name" value="URIDINE KINASE"/>
    <property type="match status" value="1"/>
</dbReference>
<organism evidence="1">
    <name type="scientific">uncultured Phycisphaerae bacterium</name>
    <dbReference type="NCBI Taxonomy" id="904963"/>
    <lineage>
        <taxon>Bacteria</taxon>
        <taxon>Pseudomonadati</taxon>
        <taxon>Planctomycetota</taxon>
        <taxon>Phycisphaerae</taxon>
        <taxon>environmental samples</taxon>
    </lineage>
</organism>
<gene>
    <name evidence="1" type="ORF">AVDCRST_MAG64-2276</name>
</gene>
<dbReference type="Gene3D" id="3.40.50.300">
    <property type="entry name" value="P-loop containing nucleotide triphosphate hydrolases"/>
    <property type="match status" value="2"/>
</dbReference>
<dbReference type="NCBIfam" id="NF006743">
    <property type="entry name" value="PRK09270.1-2"/>
    <property type="match status" value="1"/>
</dbReference>
<sequence>GLRAALTGRRVALASRAMPPAGPSFDALVARARRLARAGDRSILGITGPPGAGKSTLADRLAAALGPEAVTVPMDGYHLAQQELERLGLADRKGAPETFDGAGFVALLRRLREDRGEVVYAPQFRRELEDPIAGAIPVPDGVPLVITEGNYLLVDRGPWAAIRPLLDEVWFVAPAEEDRLAWLTARHVVHGKDPGAAFRWARGPDQANAELVAATRERADLVLGPSVVG</sequence>
<dbReference type="GO" id="GO:0016301">
    <property type="term" value="F:kinase activity"/>
    <property type="evidence" value="ECO:0007669"/>
    <property type="project" value="UniProtKB-KW"/>
</dbReference>
<name>A0A6J4P9X0_9BACT</name>
<proteinExistence type="predicted"/>
<dbReference type="EMBL" id="CADCUQ010000509">
    <property type="protein sequence ID" value="CAA9410256.1"/>
    <property type="molecule type" value="Genomic_DNA"/>
</dbReference>
<dbReference type="InterPro" id="IPR027417">
    <property type="entry name" value="P-loop_NTPase"/>
</dbReference>
<accession>A0A6J4P9X0</accession>
<dbReference type="AlphaFoldDB" id="A0A6J4P9X0"/>
<protein>
    <submittedName>
        <fullName evidence="1">Uridine kinase family protein YggC homolog</fullName>
    </submittedName>
</protein>
<dbReference type="Pfam" id="PF03308">
    <property type="entry name" value="MeaB"/>
    <property type="match status" value="1"/>
</dbReference>
<feature type="non-terminal residue" evidence="1">
    <location>
        <position position="1"/>
    </location>
</feature>
<keyword evidence="1" id="KW-0418">Kinase</keyword>